<dbReference type="EMBL" id="FNNP01000007">
    <property type="protein sequence ID" value="SDX57279.1"/>
    <property type="molecule type" value="Genomic_DNA"/>
</dbReference>
<organism evidence="2 3">
    <name type="scientific">Ruegeria halocynthiae</name>
    <dbReference type="NCBI Taxonomy" id="985054"/>
    <lineage>
        <taxon>Bacteria</taxon>
        <taxon>Pseudomonadati</taxon>
        <taxon>Pseudomonadota</taxon>
        <taxon>Alphaproteobacteria</taxon>
        <taxon>Rhodobacterales</taxon>
        <taxon>Roseobacteraceae</taxon>
        <taxon>Ruegeria</taxon>
    </lineage>
</organism>
<feature type="transmembrane region" description="Helical" evidence="1">
    <location>
        <begin position="56"/>
        <end position="73"/>
    </location>
</feature>
<keyword evidence="3" id="KW-1185">Reference proteome</keyword>
<dbReference type="RefSeq" id="WP_074737942.1">
    <property type="nucleotide sequence ID" value="NZ_FNNP01000007.1"/>
</dbReference>
<gene>
    <name evidence="2" type="ORF">SAMN05444358_107124</name>
</gene>
<feature type="transmembrane region" description="Helical" evidence="1">
    <location>
        <begin position="85"/>
        <end position="108"/>
    </location>
</feature>
<evidence type="ECO:0000313" key="2">
    <source>
        <dbReference type="EMBL" id="SDX57279.1"/>
    </source>
</evidence>
<feature type="transmembrane region" description="Helical" evidence="1">
    <location>
        <begin position="135"/>
        <end position="155"/>
    </location>
</feature>
<keyword evidence="1" id="KW-0812">Transmembrane</keyword>
<sequence>MFIGHLPGAYLIFRATAPNLTKLAFTAAMIGAVAPDIDILWFYLVDDRGHHHHSYLTHRPIIWAGFLLTGLLVRRWLQQTGTFLTFFGAGGLVHMVLDSIAGEVAWLWPISNATHPLVTVQATHSHWILSFLNHWTFKVEIIITMTALLVWYFTWRRSKKDTESPKQKNPSA</sequence>
<keyword evidence="1" id="KW-0472">Membrane</keyword>
<evidence type="ECO:0000313" key="3">
    <source>
        <dbReference type="Proteomes" id="UP000183400"/>
    </source>
</evidence>
<dbReference type="Pfam" id="PF04307">
    <property type="entry name" value="YdjM"/>
    <property type="match status" value="1"/>
</dbReference>
<reference evidence="3" key="1">
    <citation type="submission" date="2016-10" db="EMBL/GenBank/DDBJ databases">
        <authorList>
            <person name="Varghese N."/>
            <person name="Submissions S."/>
        </authorList>
    </citation>
    <scope>NUCLEOTIDE SEQUENCE [LARGE SCALE GENOMIC DNA]</scope>
    <source>
        <strain evidence="3">DSM 27839</strain>
    </source>
</reference>
<protein>
    <submittedName>
        <fullName evidence="2">Inner membrane protein</fullName>
    </submittedName>
</protein>
<accession>A0A1H3CV24</accession>
<dbReference type="Proteomes" id="UP000183400">
    <property type="component" value="Unassembled WGS sequence"/>
</dbReference>
<dbReference type="STRING" id="985054.SAMN05444358_107124"/>
<keyword evidence="1" id="KW-1133">Transmembrane helix</keyword>
<dbReference type="OrthoDB" id="199738at2"/>
<proteinExistence type="predicted"/>
<name>A0A1H3CV24_9RHOB</name>
<feature type="transmembrane region" description="Helical" evidence="1">
    <location>
        <begin position="23"/>
        <end position="44"/>
    </location>
</feature>
<evidence type="ECO:0000256" key="1">
    <source>
        <dbReference type="SAM" id="Phobius"/>
    </source>
</evidence>
<dbReference type="InterPro" id="IPR007404">
    <property type="entry name" value="YdjM-like"/>
</dbReference>
<dbReference type="AlphaFoldDB" id="A0A1H3CV24"/>